<evidence type="ECO:0000256" key="7">
    <source>
        <dbReference type="ARBA" id="ARBA00022795"/>
    </source>
</evidence>
<comment type="subcellular location">
    <subcellularLocation>
        <location evidence="2">Periplasm</location>
    </subcellularLocation>
</comment>
<evidence type="ECO:0000313" key="15">
    <source>
        <dbReference type="Proteomes" id="UP000035760"/>
    </source>
</evidence>
<dbReference type="Gene3D" id="1.10.530.10">
    <property type="match status" value="1"/>
</dbReference>
<evidence type="ECO:0000256" key="10">
    <source>
        <dbReference type="ARBA" id="ARBA00023316"/>
    </source>
</evidence>
<dbReference type="Pfam" id="PF01832">
    <property type="entry name" value="Glucosaminidase"/>
    <property type="match status" value="1"/>
</dbReference>
<keyword evidence="8 14" id="KW-0378">Hydrolase</keyword>
<evidence type="ECO:0000256" key="11">
    <source>
        <dbReference type="ARBA" id="ARBA00030835"/>
    </source>
</evidence>
<dbReference type="STRING" id="1400863.BN873_360042"/>
<sequence length="332" mass="36337">MLTATDSAFVYTDLQGLAGLRREARQQSPEALREAAKQFEAVFIQMMLKSMRAASSNEGGAMESDQTRFYRDLHDQQLALALAQKGKLGIADQIVRSLGGEAASPEPPVSPLIIGDPLATLRQVQRIRSSVAMPTQTVGLKVDPPDNGRHSAPTSDAPFEPSSPAAFVRRMWPHAQEAARRLGVIPEVLIAQAAHETAWGRSVPRFADGRTSHNLFGIKASRGWDGERVVNSTLEFIGGVPIRQRDGFRAYPSYADSFNDYVRFLQVNPRYTQALSLVQDGSAYLRALQRAGYATDPNYAKKILGLMNGPAFDTALETLKSAQIQPISEKRG</sequence>
<gene>
    <name evidence="14" type="ORF">BN873_360042</name>
</gene>
<dbReference type="PANTHER" id="PTHR33308:SF9">
    <property type="entry name" value="PEPTIDOGLYCAN HYDROLASE FLGJ"/>
    <property type="match status" value="1"/>
</dbReference>
<dbReference type="GO" id="GO:0004040">
    <property type="term" value="F:amidase activity"/>
    <property type="evidence" value="ECO:0007669"/>
    <property type="project" value="InterPro"/>
</dbReference>
<organism evidence="14 15">
    <name type="scientific">Candidatus Competibacter denitrificans Run_A_D11</name>
    <dbReference type="NCBI Taxonomy" id="1400863"/>
    <lineage>
        <taxon>Bacteria</taxon>
        <taxon>Pseudomonadati</taxon>
        <taxon>Pseudomonadota</taxon>
        <taxon>Gammaproteobacteria</taxon>
        <taxon>Candidatus Competibacteraceae</taxon>
        <taxon>Candidatus Competibacter</taxon>
    </lineage>
</organism>
<dbReference type="Proteomes" id="UP000035760">
    <property type="component" value="Unassembled WGS sequence"/>
</dbReference>
<evidence type="ECO:0000256" key="9">
    <source>
        <dbReference type="ARBA" id="ARBA00023295"/>
    </source>
</evidence>
<dbReference type="EMBL" id="CBTJ020000043">
    <property type="protein sequence ID" value="CDI02948.1"/>
    <property type="molecule type" value="Genomic_DNA"/>
</dbReference>
<evidence type="ECO:0000259" key="13">
    <source>
        <dbReference type="SMART" id="SM00047"/>
    </source>
</evidence>
<dbReference type="GO" id="GO:0044780">
    <property type="term" value="P:bacterial-type flagellum assembly"/>
    <property type="evidence" value="ECO:0007669"/>
    <property type="project" value="InterPro"/>
</dbReference>
<dbReference type="Pfam" id="PF10135">
    <property type="entry name" value="Rod-binding"/>
    <property type="match status" value="1"/>
</dbReference>
<keyword evidence="7" id="KW-1005">Bacterial flagellum biogenesis</keyword>
<keyword evidence="15" id="KW-1185">Reference proteome</keyword>
<dbReference type="GO" id="GO:0042597">
    <property type="term" value="C:periplasmic space"/>
    <property type="evidence" value="ECO:0007669"/>
    <property type="project" value="UniProtKB-SubCell"/>
</dbReference>
<comment type="caution">
    <text evidence="14">The sequence shown here is derived from an EMBL/GenBank/DDBJ whole genome shotgun (WGS) entry which is preliminary data.</text>
</comment>
<keyword evidence="10" id="KW-0961">Cell wall biogenesis/degradation</keyword>
<protein>
    <recommendedName>
        <fullName evidence="5">Peptidoglycan hydrolase FlgJ</fullName>
    </recommendedName>
    <alternativeName>
        <fullName evidence="11">Muramidase FlgJ</fullName>
    </alternativeName>
</protein>
<dbReference type="GO" id="GO:0071973">
    <property type="term" value="P:bacterial-type flagellum-dependent cell motility"/>
    <property type="evidence" value="ECO:0007669"/>
    <property type="project" value="TreeGrafter"/>
</dbReference>
<evidence type="ECO:0000256" key="2">
    <source>
        <dbReference type="ARBA" id="ARBA00004418"/>
    </source>
</evidence>
<evidence type="ECO:0000256" key="12">
    <source>
        <dbReference type="SAM" id="MobiDB-lite"/>
    </source>
</evidence>
<dbReference type="AlphaFoldDB" id="W6MDJ0"/>
<evidence type="ECO:0000256" key="5">
    <source>
        <dbReference type="ARBA" id="ARBA00013433"/>
    </source>
</evidence>
<evidence type="ECO:0000256" key="3">
    <source>
        <dbReference type="ARBA" id="ARBA00006880"/>
    </source>
</evidence>
<dbReference type="GO" id="GO:0016798">
    <property type="term" value="F:hydrolase activity, acting on glycosyl bonds"/>
    <property type="evidence" value="ECO:0007669"/>
    <property type="project" value="UniProtKB-KW"/>
</dbReference>
<comment type="similarity">
    <text evidence="3">In the N-terminal section; belongs to the FlgJ family.</text>
</comment>
<dbReference type="Gene3D" id="2.10.70.40">
    <property type="entry name" value="peptidoglycan hydrolase"/>
    <property type="match status" value="1"/>
</dbReference>
<evidence type="ECO:0000256" key="1">
    <source>
        <dbReference type="ARBA" id="ARBA00002954"/>
    </source>
</evidence>
<proteinExistence type="inferred from homology"/>
<keyword evidence="9 14" id="KW-0326">Glycosidase</keyword>
<dbReference type="RefSeq" id="WP_048673497.1">
    <property type="nucleotide sequence ID" value="NZ_CBTJ020000043.1"/>
</dbReference>
<feature type="domain" description="Mannosyl-glycoprotein endo-beta-N-acetylglucosamidase-like" evidence="13">
    <location>
        <begin position="160"/>
        <end position="313"/>
    </location>
</feature>
<comment type="function">
    <text evidence="1">Flagellum-specific muramidase which hydrolyzes the peptidoglycan layer to assemble the rod structure in the periplasmic space.</text>
</comment>
<dbReference type="OrthoDB" id="289937at2"/>
<evidence type="ECO:0000313" key="14">
    <source>
        <dbReference type="EMBL" id="CDI02948.1"/>
    </source>
</evidence>
<feature type="region of interest" description="Disordered" evidence="12">
    <location>
        <begin position="136"/>
        <end position="162"/>
    </location>
</feature>
<dbReference type="InterPro" id="IPR002901">
    <property type="entry name" value="MGlyc_endo_b_GlcNAc-like_dom"/>
</dbReference>
<dbReference type="InterPro" id="IPR013377">
    <property type="entry name" value="FlgJ"/>
</dbReference>
<reference evidence="14" key="2">
    <citation type="submission" date="2014-03" db="EMBL/GenBank/DDBJ databases">
        <title>Candidatus Competibacter-lineage genomes retrieved from metagenomes reveal functional metabolic diversity.</title>
        <authorList>
            <person name="McIlroy S.J."/>
            <person name="Albertsen M."/>
            <person name="Andresen E.K."/>
            <person name="Saunders A.M."/>
            <person name="Kristiansen R."/>
            <person name="Stokholm-Bjerregaard M."/>
            <person name="Nielsen K.L."/>
            <person name="Nielsen P.H."/>
        </authorList>
    </citation>
    <scope>NUCLEOTIDE SEQUENCE</scope>
    <source>
        <strain evidence="14">Run_A_D11</strain>
    </source>
</reference>
<evidence type="ECO:0000256" key="4">
    <source>
        <dbReference type="ARBA" id="ARBA00007974"/>
    </source>
</evidence>
<dbReference type="NCBIfam" id="TIGR02541">
    <property type="entry name" value="flagell_FlgJ"/>
    <property type="match status" value="1"/>
</dbReference>
<accession>W6MDJ0</accession>
<dbReference type="SMART" id="SM00047">
    <property type="entry name" value="LYZ2"/>
    <property type="match status" value="1"/>
</dbReference>
<evidence type="ECO:0000256" key="6">
    <source>
        <dbReference type="ARBA" id="ARBA00022764"/>
    </source>
</evidence>
<keyword evidence="6" id="KW-0574">Periplasm</keyword>
<dbReference type="InterPro" id="IPR019301">
    <property type="entry name" value="Flagellar_prot_FlgJ_N"/>
</dbReference>
<reference evidence="14" key="1">
    <citation type="submission" date="2013-07" db="EMBL/GenBank/DDBJ databases">
        <authorList>
            <person name="McIlroy S."/>
        </authorList>
    </citation>
    <scope>NUCLEOTIDE SEQUENCE [LARGE SCALE GENOMIC DNA]</scope>
    <source>
        <strain evidence="14">Run_A_D11</strain>
    </source>
</reference>
<comment type="similarity">
    <text evidence="4">In the C-terminal section; belongs to the glycosyl hydrolase 73 family.</text>
</comment>
<dbReference type="PANTHER" id="PTHR33308">
    <property type="entry name" value="PEPTIDOGLYCAN HYDROLASE FLGJ"/>
    <property type="match status" value="1"/>
</dbReference>
<evidence type="ECO:0000256" key="8">
    <source>
        <dbReference type="ARBA" id="ARBA00022801"/>
    </source>
</evidence>
<dbReference type="InterPro" id="IPR051056">
    <property type="entry name" value="Glycosyl_Hydrolase_73"/>
</dbReference>
<dbReference type="PRINTS" id="PR01002">
    <property type="entry name" value="FLGFLGJ"/>
</dbReference>
<dbReference type="GO" id="GO:0071555">
    <property type="term" value="P:cell wall organization"/>
    <property type="evidence" value="ECO:0007669"/>
    <property type="project" value="UniProtKB-KW"/>
</dbReference>
<name>W6MDJ0_9GAMM</name>